<dbReference type="EMBL" id="CAJVQB010109337">
    <property type="protein sequence ID" value="CAG8852032.1"/>
    <property type="molecule type" value="Genomic_DNA"/>
</dbReference>
<reference evidence="1 2" key="1">
    <citation type="submission" date="2021-06" db="EMBL/GenBank/DDBJ databases">
        <authorList>
            <person name="Kallberg Y."/>
            <person name="Tangrot J."/>
            <person name="Rosling A."/>
        </authorList>
    </citation>
    <scope>NUCLEOTIDE SEQUENCE [LARGE SCALE GENOMIC DNA]</scope>
    <source>
        <strain evidence="1 2">120-4 pot B 10/14</strain>
    </source>
</reference>
<dbReference type="Proteomes" id="UP000789901">
    <property type="component" value="Unassembled WGS sequence"/>
</dbReference>
<accession>A0ABN7XC62</accession>
<sequence length="81" mass="9838">MADFFEETVLQKENWNLGFDELPQFASNQHIMIEFEKADDYFEQTMLQKEDRTLDFDELPVYLEFEETPNDLEPILLQREE</sequence>
<comment type="caution">
    <text evidence="1">The sequence shown here is derived from an EMBL/GenBank/DDBJ whole genome shotgun (WGS) entry which is preliminary data.</text>
</comment>
<proteinExistence type="predicted"/>
<feature type="non-terminal residue" evidence="1">
    <location>
        <position position="81"/>
    </location>
</feature>
<keyword evidence="2" id="KW-1185">Reference proteome</keyword>
<protein>
    <submittedName>
        <fullName evidence="1">31916_t:CDS:1</fullName>
    </submittedName>
</protein>
<evidence type="ECO:0000313" key="1">
    <source>
        <dbReference type="EMBL" id="CAG8852032.1"/>
    </source>
</evidence>
<gene>
    <name evidence="1" type="ORF">GMARGA_LOCUS41031</name>
</gene>
<evidence type="ECO:0000313" key="2">
    <source>
        <dbReference type="Proteomes" id="UP000789901"/>
    </source>
</evidence>
<organism evidence="1 2">
    <name type="scientific">Gigaspora margarita</name>
    <dbReference type="NCBI Taxonomy" id="4874"/>
    <lineage>
        <taxon>Eukaryota</taxon>
        <taxon>Fungi</taxon>
        <taxon>Fungi incertae sedis</taxon>
        <taxon>Mucoromycota</taxon>
        <taxon>Glomeromycotina</taxon>
        <taxon>Glomeromycetes</taxon>
        <taxon>Diversisporales</taxon>
        <taxon>Gigasporaceae</taxon>
        <taxon>Gigaspora</taxon>
    </lineage>
</organism>
<name>A0ABN7XC62_GIGMA</name>